<organism evidence="4 5">
    <name type="scientific">Halorientalis regularis</name>
    <dbReference type="NCBI Taxonomy" id="660518"/>
    <lineage>
        <taxon>Archaea</taxon>
        <taxon>Methanobacteriati</taxon>
        <taxon>Methanobacteriota</taxon>
        <taxon>Stenosarchaea group</taxon>
        <taxon>Halobacteria</taxon>
        <taxon>Halobacteriales</taxon>
        <taxon>Haloarculaceae</taxon>
        <taxon>Halorientalis</taxon>
    </lineage>
</organism>
<evidence type="ECO:0000256" key="3">
    <source>
        <dbReference type="RuleBase" id="RU003707"/>
    </source>
</evidence>
<dbReference type="STRING" id="660518.SAMN05216218_101120"/>
<dbReference type="CDD" id="cd06558">
    <property type="entry name" value="crotonase-like"/>
    <property type="match status" value="1"/>
</dbReference>
<dbReference type="Pfam" id="PF00378">
    <property type="entry name" value="ECH_1"/>
    <property type="match status" value="1"/>
</dbReference>
<dbReference type="AlphaFoldDB" id="A0A1G7FCX0"/>
<dbReference type="FunFam" id="1.10.12.10:FF:000001">
    <property type="entry name" value="Probable enoyl-CoA hydratase, mitochondrial"/>
    <property type="match status" value="1"/>
</dbReference>
<dbReference type="GO" id="GO:0016836">
    <property type="term" value="F:hydro-lyase activity"/>
    <property type="evidence" value="ECO:0007669"/>
    <property type="project" value="UniProtKB-ARBA"/>
</dbReference>
<dbReference type="SUPFAM" id="SSF52096">
    <property type="entry name" value="ClpP/crotonase"/>
    <property type="match status" value="1"/>
</dbReference>
<keyword evidence="2" id="KW-0456">Lyase</keyword>
<dbReference type="PANTHER" id="PTHR43459">
    <property type="entry name" value="ENOYL-COA HYDRATASE"/>
    <property type="match status" value="1"/>
</dbReference>
<accession>A0A1G7FCX0</accession>
<evidence type="ECO:0000256" key="1">
    <source>
        <dbReference type="ARBA" id="ARBA00005254"/>
    </source>
</evidence>
<gene>
    <name evidence="4" type="ORF">SAMN05216218_101120</name>
</gene>
<comment type="similarity">
    <text evidence="1 3">Belongs to the enoyl-CoA hydratase/isomerase family.</text>
</comment>
<reference evidence="5" key="1">
    <citation type="submission" date="2016-10" db="EMBL/GenBank/DDBJ databases">
        <authorList>
            <person name="Varghese N."/>
            <person name="Submissions S."/>
        </authorList>
    </citation>
    <scope>NUCLEOTIDE SEQUENCE [LARGE SCALE GENOMIC DNA]</scope>
    <source>
        <strain evidence="5">IBRC-M 10760</strain>
    </source>
</reference>
<dbReference type="Gene3D" id="3.90.226.10">
    <property type="entry name" value="2-enoyl-CoA Hydratase, Chain A, domain 1"/>
    <property type="match status" value="1"/>
</dbReference>
<protein>
    <submittedName>
        <fullName evidence="4">Enoyl-CoA hydratase/carnithine racemase</fullName>
    </submittedName>
</protein>
<evidence type="ECO:0000256" key="2">
    <source>
        <dbReference type="ARBA" id="ARBA00023239"/>
    </source>
</evidence>
<dbReference type="InterPro" id="IPR001753">
    <property type="entry name" value="Enoyl-CoA_hydra/iso"/>
</dbReference>
<dbReference type="PANTHER" id="PTHR43459:SF1">
    <property type="entry name" value="EG:BACN32G11.4 PROTEIN"/>
    <property type="match status" value="1"/>
</dbReference>
<dbReference type="EMBL" id="FNBK01000001">
    <property type="protein sequence ID" value="SDE73385.1"/>
    <property type="molecule type" value="Genomic_DNA"/>
</dbReference>
<dbReference type="Gene3D" id="1.10.12.10">
    <property type="entry name" value="Lyase 2-enoyl-coa Hydratase, Chain A, domain 2"/>
    <property type="match status" value="1"/>
</dbReference>
<evidence type="ECO:0000313" key="4">
    <source>
        <dbReference type="EMBL" id="SDE73385.1"/>
    </source>
</evidence>
<proteinExistence type="inferred from homology"/>
<keyword evidence="5" id="KW-1185">Reference proteome</keyword>
<dbReference type="OrthoDB" id="27846at2157"/>
<dbReference type="InterPro" id="IPR029045">
    <property type="entry name" value="ClpP/crotonase-like_dom_sf"/>
</dbReference>
<sequence>MSDESVLFEVEDGIATVRLNEPDMRNALTGDVAEGIVDAMDRVDESDARCVVVTGAGGSFSAGGDINAMLEGLHGEVQPYEKVQNINDTSEALTRVHECELPVIAKIDGTCFGAGANLAIACDVQVASENSRISFGFRQVGLAVDTGTSYFLPRIVGQNKAQELVLTGEMLDAEEAEDIGLFTQVYDDDEFEDEAAEYVDRIASGPTVALKTSKRLIRQGLNSDLDQAMTNEAAGQAQVFETHDHEEGATAFMEGRDPDFEGR</sequence>
<evidence type="ECO:0000313" key="5">
    <source>
        <dbReference type="Proteomes" id="UP000199076"/>
    </source>
</evidence>
<dbReference type="InterPro" id="IPR014748">
    <property type="entry name" value="Enoyl-CoA_hydra_C"/>
</dbReference>
<name>A0A1G7FCX0_9EURY</name>
<dbReference type="InterPro" id="IPR018376">
    <property type="entry name" value="Enoyl-CoA_hyd/isom_CS"/>
</dbReference>
<dbReference type="Proteomes" id="UP000199076">
    <property type="component" value="Unassembled WGS sequence"/>
</dbReference>
<dbReference type="RefSeq" id="WP_092686517.1">
    <property type="nucleotide sequence ID" value="NZ_FNBK01000001.1"/>
</dbReference>
<dbReference type="PROSITE" id="PS00166">
    <property type="entry name" value="ENOYL_COA_HYDRATASE"/>
    <property type="match status" value="1"/>
</dbReference>